<dbReference type="GO" id="GO:0005975">
    <property type="term" value="P:carbohydrate metabolic process"/>
    <property type="evidence" value="ECO:0007669"/>
    <property type="project" value="InterPro"/>
</dbReference>
<evidence type="ECO:0000256" key="2">
    <source>
        <dbReference type="ARBA" id="ARBA00003969"/>
    </source>
</evidence>
<dbReference type="PANTHER" id="PTHR11452:SF61">
    <property type="entry name" value="ALPHA-GALACTOSIDASE B-RELATED"/>
    <property type="match status" value="1"/>
</dbReference>
<evidence type="ECO:0000256" key="1">
    <source>
        <dbReference type="ARBA" id="ARBA00001255"/>
    </source>
</evidence>
<proteinExistence type="inferred from homology"/>
<dbReference type="Pfam" id="PF17801">
    <property type="entry name" value="Melibiase_C"/>
    <property type="match status" value="1"/>
</dbReference>
<dbReference type="GO" id="GO:0005576">
    <property type="term" value="C:extracellular region"/>
    <property type="evidence" value="ECO:0007669"/>
    <property type="project" value="UniProtKB-SubCell"/>
</dbReference>
<evidence type="ECO:0000256" key="4">
    <source>
        <dbReference type="ARBA" id="ARBA00009743"/>
    </source>
</evidence>
<dbReference type="SUPFAM" id="SSF51445">
    <property type="entry name" value="(Trans)glycosidases"/>
    <property type="match status" value="1"/>
</dbReference>
<keyword evidence="8" id="KW-0325">Glycoprotein</keyword>
<dbReference type="EC" id="3.2.1.22" evidence="10"/>
<dbReference type="PRINTS" id="PR00740">
    <property type="entry name" value="GLHYDRLASE27"/>
</dbReference>
<dbReference type="Gene3D" id="2.60.40.1180">
    <property type="entry name" value="Golgi alpha-mannosidase II"/>
    <property type="match status" value="1"/>
</dbReference>
<dbReference type="CDD" id="cd14792">
    <property type="entry name" value="GH27"/>
    <property type="match status" value="1"/>
</dbReference>
<dbReference type="InterPro" id="IPR000111">
    <property type="entry name" value="Glyco_hydro_27/36_CS"/>
</dbReference>
<evidence type="ECO:0000256" key="9">
    <source>
        <dbReference type="ARBA" id="ARBA00023295"/>
    </source>
</evidence>
<feature type="chain" id="PRO_5025455041" description="Alpha-galactosidase" evidence="11">
    <location>
        <begin position="18"/>
        <end position="476"/>
    </location>
</feature>
<evidence type="ECO:0000256" key="8">
    <source>
        <dbReference type="ARBA" id="ARBA00023180"/>
    </source>
</evidence>
<name>A0A6A6CXT2_ZASCE</name>
<reference evidence="13" key="1">
    <citation type="journal article" date="2020" name="Stud. Mycol.">
        <title>101 Dothideomycetes genomes: a test case for predicting lifestyles and emergence of pathogens.</title>
        <authorList>
            <person name="Haridas S."/>
            <person name="Albert R."/>
            <person name="Binder M."/>
            <person name="Bloem J."/>
            <person name="Labutti K."/>
            <person name="Salamov A."/>
            <person name="Andreopoulos B."/>
            <person name="Baker S."/>
            <person name="Barry K."/>
            <person name="Bills G."/>
            <person name="Bluhm B."/>
            <person name="Cannon C."/>
            <person name="Castanera R."/>
            <person name="Culley D."/>
            <person name="Daum C."/>
            <person name="Ezra D."/>
            <person name="Gonzalez J."/>
            <person name="Henrissat B."/>
            <person name="Kuo A."/>
            <person name="Liang C."/>
            <person name="Lipzen A."/>
            <person name="Lutzoni F."/>
            <person name="Magnuson J."/>
            <person name="Mondo S."/>
            <person name="Nolan M."/>
            <person name="Ohm R."/>
            <person name="Pangilinan J."/>
            <person name="Park H.-J."/>
            <person name="Ramirez L."/>
            <person name="Alfaro M."/>
            <person name="Sun H."/>
            <person name="Tritt A."/>
            <person name="Yoshinaga Y."/>
            <person name="Zwiers L.-H."/>
            <person name="Turgeon B."/>
            <person name="Goodwin S."/>
            <person name="Spatafora J."/>
            <person name="Crous P."/>
            <person name="Grigoriev I."/>
        </authorList>
    </citation>
    <scope>NUCLEOTIDE SEQUENCE</scope>
    <source>
        <strain evidence="13">ATCC 36951</strain>
    </source>
</reference>
<evidence type="ECO:0000256" key="10">
    <source>
        <dbReference type="RuleBase" id="RU361168"/>
    </source>
</evidence>
<evidence type="ECO:0000256" key="11">
    <source>
        <dbReference type="SAM" id="SignalP"/>
    </source>
</evidence>
<keyword evidence="10" id="KW-1015">Disulfide bond</keyword>
<comment type="catalytic activity">
    <reaction evidence="1 10">
        <text>Hydrolysis of terminal, non-reducing alpha-D-galactose residues in alpha-D-galactosides, including galactose oligosaccharides, galactomannans and galactolipids.</text>
        <dbReference type="EC" id="3.2.1.22"/>
    </reaction>
</comment>
<protein>
    <recommendedName>
        <fullName evidence="10">Alpha-galactosidase</fullName>
        <ecNumber evidence="10">3.2.1.22</ecNumber>
    </recommendedName>
    <alternativeName>
        <fullName evidence="10">Melibiase</fullName>
    </alternativeName>
</protein>
<dbReference type="InterPro" id="IPR013785">
    <property type="entry name" value="Aldolase_TIM"/>
</dbReference>
<evidence type="ECO:0000259" key="12">
    <source>
        <dbReference type="Pfam" id="PF17801"/>
    </source>
</evidence>
<dbReference type="InterPro" id="IPR013780">
    <property type="entry name" value="Glyco_hydro_b"/>
</dbReference>
<dbReference type="RefSeq" id="XP_033672412.1">
    <property type="nucleotide sequence ID" value="XM_033811680.1"/>
</dbReference>
<feature type="signal peptide" evidence="11">
    <location>
        <begin position="1"/>
        <end position="17"/>
    </location>
</feature>
<dbReference type="InterPro" id="IPR002241">
    <property type="entry name" value="Glyco_hydro_27"/>
</dbReference>
<keyword evidence="6 11" id="KW-0732">Signal</keyword>
<keyword evidence="7 10" id="KW-0378">Hydrolase</keyword>
<dbReference type="EMBL" id="ML993583">
    <property type="protein sequence ID" value="KAF2171523.1"/>
    <property type="molecule type" value="Genomic_DNA"/>
</dbReference>
<dbReference type="InterPro" id="IPR041233">
    <property type="entry name" value="Melibiase_C"/>
</dbReference>
<dbReference type="GO" id="GO:0004557">
    <property type="term" value="F:alpha-galactosidase activity"/>
    <property type="evidence" value="ECO:0007669"/>
    <property type="project" value="UniProtKB-EC"/>
</dbReference>
<sequence>MSGFTLLALSALPVALGFVYDDGTGRLPALGWNSWNAYGCNIDATKMLDAANYIVSKGFLKAGYNYVNLDDCWSIKSGRDNTTHQIVPDPTKFPDGISGLTDKLHSMGFKAGIYSSAGSGTCAGYPGSIGYEQVDAASFAAWGIDYLKYDNCGIPDYWYDDCQACNADATFLFTNPANIVNGTCVGGASGIAYTSPLCAQAWPIDGIDYSKKYTALRYRIMSEALQAQNRTIFYSVCEWGNDEPWTWGNATAQSWRTSNDISDNWPSIANILNINSFITPHASFGGHNDPDLLEVGNGNLTVQETRSHFALWALLKAPLFIGTDLSTISQANINILQNKHLLAFNQDPVYGASAAPYKWGTNPDWTFNATNPAEYWSGASSKGVMVAMLNTQSIRRTMTAVFDEIPELNANNPYRVINAWTGKNLGCQSGSVKMALEPHDTGVLLFKDTCVGVADVQRNSSVIMVDAAEEVSQAAM</sequence>
<comment type="similarity">
    <text evidence="4 10">Belongs to the glycosyl hydrolase 27 family.</text>
</comment>
<dbReference type="PANTHER" id="PTHR11452">
    <property type="entry name" value="ALPHA-GALACTOSIDASE/ALPHA-N-ACETYLGALACTOSAMINIDASE"/>
    <property type="match status" value="1"/>
</dbReference>
<keyword evidence="14" id="KW-1185">Reference proteome</keyword>
<dbReference type="Proteomes" id="UP000799537">
    <property type="component" value="Unassembled WGS sequence"/>
</dbReference>
<dbReference type="OrthoDB" id="5795902at2759"/>
<evidence type="ECO:0000313" key="13">
    <source>
        <dbReference type="EMBL" id="KAF2171523.1"/>
    </source>
</evidence>
<dbReference type="PROSITE" id="PS00512">
    <property type="entry name" value="ALPHA_GALACTOSIDASE"/>
    <property type="match status" value="1"/>
</dbReference>
<dbReference type="Pfam" id="PF16499">
    <property type="entry name" value="Melibiase_2"/>
    <property type="match status" value="2"/>
</dbReference>
<feature type="domain" description="Alpha galactosidase C-terminal" evidence="12">
    <location>
        <begin position="371"/>
        <end position="445"/>
    </location>
</feature>
<evidence type="ECO:0000256" key="6">
    <source>
        <dbReference type="ARBA" id="ARBA00022729"/>
    </source>
</evidence>
<keyword evidence="5" id="KW-0964">Secreted</keyword>
<organism evidence="13 14">
    <name type="scientific">Zasmidium cellare ATCC 36951</name>
    <dbReference type="NCBI Taxonomy" id="1080233"/>
    <lineage>
        <taxon>Eukaryota</taxon>
        <taxon>Fungi</taxon>
        <taxon>Dikarya</taxon>
        <taxon>Ascomycota</taxon>
        <taxon>Pezizomycotina</taxon>
        <taxon>Dothideomycetes</taxon>
        <taxon>Dothideomycetidae</taxon>
        <taxon>Mycosphaerellales</taxon>
        <taxon>Mycosphaerellaceae</taxon>
        <taxon>Zasmidium</taxon>
    </lineage>
</organism>
<evidence type="ECO:0000313" key="14">
    <source>
        <dbReference type="Proteomes" id="UP000799537"/>
    </source>
</evidence>
<evidence type="ECO:0000256" key="5">
    <source>
        <dbReference type="ARBA" id="ARBA00022525"/>
    </source>
</evidence>
<comment type="subcellular location">
    <subcellularLocation>
        <location evidence="3">Secreted</location>
    </subcellularLocation>
</comment>
<keyword evidence="9 10" id="KW-0326">Glycosidase</keyword>
<evidence type="ECO:0000256" key="3">
    <source>
        <dbReference type="ARBA" id="ARBA00004613"/>
    </source>
</evidence>
<gene>
    <name evidence="13" type="ORF">M409DRAFT_50952</name>
</gene>
<dbReference type="Gene3D" id="3.20.20.70">
    <property type="entry name" value="Aldolase class I"/>
    <property type="match status" value="1"/>
</dbReference>
<dbReference type="SUPFAM" id="SSF51011">
    <property type="entry name" value="Glycosyl hydrolase domain"/>
    <property type="match status" value="1"/>
</dbReference>
<dbReference type="GeneID" id="54564952"/>
<accession>A0A6A6CXT2</accession>
<comment type="function">
    <text evidence="2">Hydrolyzes a variety of simple alpha-D-galactoside as well as more complex molecules such as oligosaccharides and polysaccharides.</text>
</comment>
<evidence type="ECO:0000256" key="7">
    <source>
        <dbReference type="ARBA" id="ARBA00022801"/>
    </source>
</evidence>
<dbReference type="InterPro" id="IPR017853">
    <property type="entry name" value="GH"/>
</dbReference>
<dbReference type="AlphaFoldDB" id="A0A6A6CXT2"/>